<reference evidence="6 7" key="1">
    <citation type="submission" date="2021-03" db="EMBL/GenBank/DDBJ databases">
        <title>Sequencing the genomes of 1000 actinobacteria strains.</title>
        <authorList>
            <person name="Klenk H.-P."/>
        </authorList>
    </citation>
    <scope>NUCLEOTIDE SEQUENCE [LARGE SCALE GENOMIC DNA]</scope>
    <source>
        <strain evidence="6 7">DSM 44580</strain>
    </source>
</reference>
<feature type="region of interest" description="Disordered" evidence="3">
    <location>
        <begin position="1"/>
        <end position="23"/>
    </location>
</feature>
<dbReference type="RefSeq" id="WP_276329015.1">
    <property type="nucleotide sequence ID" value="NZ_JAGIOO010000001.1"/>
</dbReference>
<evidence type="ECO:0000256" key="1">
    <source>
        <dbReference type="ARBA" id="ARBA00022676"/>
    </source>
</evidence>
<dbReference type="Pfam" id="PF13439">
    <property type="entry name" value="Glyco_transf_4"/>
    <property type="match status" value="1"/>
</dbReference>
<evidence type="ECO:0000256" key="3">
    <source>
        <dbReference type="SAM" id="MobiDB-lite"/>
    </source>
</evidence>
<organism evidence="6 7">
    <name type="scientific">Crossiella equi</name>
    <dbReference type="NCBI Taxonomy" id="130796"/>
    <lineage>
        <taxon>Bacteria</taxon>
        <taxon>Bacillati</taxon>
        <taxon>Actinomycetota</taxon>
        <taxon>Actinomycetes</taxon>
        <taxon>Pseudonocardiales</taxon>
        <taxon>Pseudonocardiaceae</taxon>
        <taxon>Crossiella</taxon>
    </lineage>
</organism>
<dbReference type="PANTHER" id="PTHR45947:SF3">
    <property type="entry name" value="SULFOQUINOVOSYL TRANSFERASE SQD2"/>
    <property type="match status" value="1"/>
</dbReference>
<evidence type="ECO:0000259" key="5">
    <source>
        <dbReference type="Pfam" id="PF13439"/>
    </source>
</evidence>
<evidence type="ECO:0000313" key="6">
    <source>
        <dbReference type="EMBL" id="MBP2476063.1"/>
    </source>
</evidence>
<keyword evidence="7" id="KW-1185">Reference proteome</keyword>
<evidence type="ECO:0000259" key="4">
    <source>
        <dbReference type="Pfam" id="PF00534"/>
    </source>
</evidence>
<keyword evidence="2 6" id="KW-0808">Transferase</keyword>
<evidence type="ECO:0000256" key="2">
    <source>
        <dbReference type="ARBA" id="ARBA00022679"/>
    </source>
</evidence>
<evidence type="ECO:0000313" key="7">
    <source>
        <dbReference type="Proteomes" id="UP001519363"/>
    </source>
</evidence>
<dbReference type="EMBL" id="JAGIOO010000001">
    <property type="protein sequence ID" value="MBP2476063.1"/>
    <property type="molecule type" value="Genomic_DNA"/>
</dbReference>
<dbReference type="Gene3D" id="3.40.50.2000">
    <property type="entry name" value="Glycogen Phosphorylase B"/>
    <property type="match status" value="2"/>
</dbReference>
<feature type="domain" description="Glycosyltransferase subfamily 4-like N-terminal" evidence="5">
    <location>
        <begin position="46"/>
        <end position="210"/>
    </location>
</feature>
<name>A0ABS5AHL6_9PSEU</name>
<dbReference type="SUPFAM" id="SSF53756">
    <property type="entry name" value="UDP-Glycosyltransferase/glycogen phosphorylase"/>
    <property type="match status" value="1"/>
</dbReference>
<dbReference type="PANTHER" id="PTHR45947">
    <property type="entry name" value="SULFOQUINOVOSYL TRANSFERASE SQD2"/>
    <property type="match status" value="1"/>
</dbReference>
<comment type="caution">
    <text evidence="6">The sequence shown here is derived from an EMBL/GenBank/DDBJ whole genome shotgun (WGS) entry which is preliminary data.</text>
</comment>
<dbReference type="InterPro" id="IPR050194">
    <property type="entry name" value="Glycosyltransferase_grp1"/>
</dbReference>
<dbReference type="Pfam" id="PF00534">
    <property type="entry name" value="Glycos_transf_1"/>
    <property type="match status" value="1"/>
</dbReference>
<dbReference type="CDD" id="cd03814">
    <property type="entry name" value="GT4-like"/>
    <property type="match status" value="1"/>
</dbReference>
<feature type="compositionally biased region" description="Acidic residues" evidence="3">
    <location>
        <begin position="1"/>
        <end position="10"/>
    </location>
</feature>
<gene>
    <name evidence="6" type="ORF">JOF53_004935</name>
</gene>
<protein>
    <submittedName>
        <fullName evidence="6">Phosphatidylinositol alpha 1,6-mannosyltransferase</fullName>
        <ecNumber evidence="6">2.4.1.-</ecNumber>
    </submittedName>
</protein>
<keyword evidence="1 6" id="KW-0328">Glycosyltransferase</keyword>
<proteinExistence type="predicted"/>
<dbReference type="Proteomes" id="UP001519363">
    <property type="component" value="Unassembled WGS sequence"/>
</dbReference>
<dbReference type="EC" id="2.4.1.-" evidence="6"/>
<feature type="domain" description="Glycosyl transferase family 1" evidence="4">
    <location>
        <begin position="221"/>
        <end position="376"/>
    </location>
</feature>
<dbReference type="InterPro" id="IPR028098">
    <property type="entry name" value="Glyco_trans_4-like_N"/>
</dbReference>
<dbReference type="GO" id="GO:0016757">
    <property type="term" value="F:glycosyltransferase activity"/>
    <property type="evidence" value="ECO:0007669"/>
    <property type="project" value="UniProtKB-KW"/>
</dbReference>
<dbReference type="InterPro" id="IPR001296">
    <property type="entry name" value="Glyco_trans_1"/>
</dbReference>
<sequence>MKLQDNEEFDNSSASRHAGVDSPGIAGGTVGTVRVAIVTESFLPQVNGVTNSVMRVLEHLRRSGHEALVIAPGAGVTEYCGYPVVRVPELQLPVLKAQPIGWPSRKILKALQDFRPDVVHLASPFVVGARGLVAARKLGIPTVAVYQTDVAGFASSYGLGLTARAAWKWTKWLHTMADRTLAPSSWAVQALEEHGIPRVHRWARGVDTARFHPDKRDHDLRARLAPNGELLVGYVGRVALEKCVDRLAPLHDMPGVQVVVVGDGPELGHMRKLLPDAHFLGFRGGEELAVAYASLDVFVHTGPHETFCQAVQEALSSGIPALAPDAGGPRDLVTPGRTGFLLPPFDAEAHAHALCDAVNTLRDPVLRAKYGEAARKSVLRRTWPAVCDELLGHYADVTALPEADSHAA</sequence>
<accession>A0ABS5AHL6</accession>